<dbReference type="Gene3D" id="2.60.40.790">
    <property type="match status" value="1"/>
</dbReference>
<evidence type="ECO:0000313" key="4">
    <source>
        <dbReference type="EMBL" id="RCK77976.1"/>
    </source>
</evidence>
<proteinExistence type="inferred from homology"/>
<dbReference type="InterPro" id="IPR002068">
    <property type="entry name" value="A-crystallin/Hsp20_dom"/>
</dbReference>
<accession>A0A367ZIR3</accession>
<sequence>MNRFFMIMLIAVLLFGGWTLVGDRFGSTSCALAADPEGSRPAPPTLDETLRDMQRRMDEWRSTKGWGLPDDDFFRSPFEKQFEDLLKQFRLATPFGSRVPTLMEGTLKTDIVERDGQLIITIDLPGQSKEAIDLRIKDNALVLTSERKQQYKESDDKQKVYRSEISYGSQRRVIQLPRKVLEDRVTARYENGTLIVTAPIDQTTPAPDDDGRRITIQ</sequence>
<dbReference type="InterPro" id="IPR008978">
    <property type="entry name" value="HSP20-like_chaperone"/>
</dbReference>
<evidence type="ECO:0000259" key="3">
    <source>
        <dbReference type="PROSITE" id="PS01031"/>
    </source>
</evidence>
<dbReference type="PANTHER" id="PTHR11527">
    <property type="entry name" value="HEAT-SHOCK PROTEIN 20 FAMILY MEMBER"/>
    <property type="match status" value="1"/>
</dbReference>
<dbReference type="EMBL" id="QOQW01000029">
    <property type="protein sequence ID" value="RCK77976.1"/>
    <property type="molecule type" value="Genomic_DNA"/>
</dbReference>
<dbReference type="Proteomes" id="UP000252355">
    <property type="component" value="Unassembled WGS sequence"/>
</dbReference>
<dbReference type="Pfam" id="PF00011">
    <property type="entry name" value="HSP20"/>
    <property type="match status" value="1"/>
</dbReference>
<reference evidence="4 5" key="1">
    <citation type="submission" date="2018-05" db="EMBL/GenBank/DDBJ databases">
        <title>A metagenomic window into the 2 km-deep terrestrial subsurface aquifer revealed taxonomically and functionally diverse microbial community comprising novel uncultured bacterial lineages.</title>
        <authorList>
            <person name="Kadnikov V.V."/>
            <person name="Mardanov A.V."/>
            <person name="Beletsky A.V."/>
            <person name="Banks D."/>
            <person name="Pimenov N.V."/>
            <person name="Frank Y.A."/>
            <person name="Karnachuk O.V."/>
            <person name="Ravin N.V."/>
        </authorList>
    </citation>
    <scope>NUCLEOTIDE SEQUENCE [LARGE SCALE GENOMIC DNA]</scope>
    <source>
        <strain evidence="4">BY5</strain>
    </source>
</reference>
<feature type="domain" description="SHSP" evidence="3">
    <location>
        <begin position="100"/>
        <end position="217"/>
    </location>
</feature>
<organism evidence="4 5">
    <name type="scientific">Candidatus Ozemobacter sibiricus</name>
    <dbReference type="NCBI Taxonomy" id="2268124"/>
    <lineage>
        <taxon>Bacteria</taxon>
        <taxon>Candidatus Ozemobacteria</taxon>
        <taxon>Candidatus Ozemobacterales</taxon>
        <taxon>Candidatus Ozemobacteraceae</taxon>
        <taxon>Candidatus Ozemobacter</taxon>
    </lineage>
</organism>
<name>A0A367ZIR3_9BACT</name>
<comment type="similarity">
    <text evidence="1 2">Belongs to the small heat shock protein (HSP20) family.</text>
</comment>
<dbReference type="PROSITE" id="PS01031">
    <property type="entry name" value="SHSP"/>
    <property type="match status" value="1"/>
</dbReference>
<gene>
    <name evidence="4" type="ORF">OZSIB_1885</name>
</gene>
<dbReference type="SUPFAM" id="SSF49764">
    <property type="entry name" value="HSP20-like chaperones"/>
    <property type="match status" value="1"/>
</dbReference>
<dbReference type="AlphaFoldDB" id="A0A367ZIR3"/>
<evidence type="ECO:0000256" key="2">
    <source>
        <dbReference type="RuleBase" id="RU003616"/>
    </source>
</evidence>
<evidence type="ECO:0000313" key="5">
    <source>
        <dbReference type="Proteomes" id="UP000252355"/>
    </source>
</evidence>
<keyword evidence="4" id="KW-0346">Stress response</keyword>
<evidence type="ECO:0000256" key="1">
    <source>
        <dbReference type="PROSITE-ProRule" id="PRU00285"/>
    </source>
</evidence>
<dbReference type="CDD" id="cd06464">
    <property type="entry name" value="ACD_sHsps-like"/>
    <property type="match status" value="1"/>
</dbReference>
<comment type="caution">
    <text evidence="4">The sequence shown here is derived from an EMBL/GenBank/DDBJ whole genome shotgun (WGS) entry which is preliminary data.</text>
</comment>
<dbReference type="InterPro" id="IPR031107">
    <property type="entry name" value="Small_HSP"/>
</dbReference>
<protein>
    <submittedName>
        <fullName evidence="4">Heat shock protein Hsp20</fullName>
    </submittedName>
</protein>